<sequence>MKRMLPLFAKHVIPGRIMKNFLNGIFVVAALILAGCSEKQSVQSPTHPAGWNDVSSAEFHGKFVDESIFKSKSCQTCHGEDYQGGTSQVSCYTAGCHASYPHPQGFADSSNAQNFHAGFIRSVVKWDIRGCQSCHGADYAGDGKNPQKNCLTCHTETNGPEACNTCHGNDVNNAPPKDLSGNLLPSSPGVGAHQIHVADTSLTLQLYNRCESCHKTPLIAYVPGHIDKADGQAEIHFDSLALSGEGTAWSGSSTRCDNVYCHGAFTLQRDSSAFTFGYADSLIRGNYQPKIWTDTGGTPGSCGGCHDMPPRGHVAATTCNACHGRVVDGGNNIIDKRLHINGKTELF</sequence>
<accession>A0A7V1LL42</accession>
<dbReference type="NCBIfam" id="TIGR01904">
    <property type="entry name" value="GSu_C4xC__C2xCH"/>
    <property type="match status" value="1"/>
</dbReference>
<dbReference type="EMBL" id="DRLD01000130">
    <property type="protein sequence ID" value="HED09998.1"/>
    <property type="molecule type" value="Genomic_DNA"/>
</dbReference>
<protein>
    <submittedName>
        <fullName evidence="1">CxxxxCH/CxxCH domain-containing protein</fullName>
    </submittedName>
</protein>
<dbReference type="Proteomes" id="UP000886005">
    <property type="component" value="Unassembled WGS sequence"/>
</dbReference>
<dbReference type="Pfam" id="PF09698">
    <property type="entry name" value="GSu_C4xC__C2xCH"/>
    <property type="match status" value="1"/>
</dbReference>
<name>A0A7V1LL42_CALAY</name>
<reference evidence="1" key="1">
    <citation type="journal article" date="2020" name="mSystems">
        <title>Genome- and Community-Level Interaction Insights into Carbon Utilization and Element Cycling Functions of Hydrothermarchaeota in Hydrothermal Sediment.</title>
        <authorList>
            <person name="Zhou Z."/>
            <person name="Liu Y."/>
            <person name="Xu W."/>
            <person name="Pan J."/>
            <person name="Luo Z.H."/>
            <person name="Li M."/>
        </authorList>
    </citation>
    <scope>NUCLEOTIDE SEQUENCE [LARGE SCALE GENOMIC DNA]</scope>
    <source>
        <strain evidence="1">HyVt-456</strain>
    </source>
</reference>
<dbReference type="AlphaFoldDB" id="A0A7V1LL42"/>
<dbReference type="InterPro" id="IPR010176">
    <property type="entry name" value="C4xCH_C2xCH_motif_GEOSU"/>
</dbReference>
<dbReference type="InterPro" id="IPR036280">
    <property type="entry name" value="Multihaem_cyt_sf"/>
</dbReference>
<comment type="caution">
    <text evidence="1">The sequence shown here is derived from an EMBL/GenBank/DDBJ whole genome shotgun (WGS) entry which is preliminary data.</text>
</comment>
<gene>
    <name evidence="1" type="ORF">ENJ10_04875</name>
</gene>
<proteinExistence type="predicted"/>
<dbReference type="SUPFAM" id="SSF48695">
    <property type="entry name" value="Multiheme cytochromes"/>
    <property type="match status" value="1"/>
</dbReference>
<organism evidence="1">
    <name type="scientific">Caldithrix abyssi</name>
    <dbReference type="NCBI Taxonomy" id="187145"/>
    <lineage>
        <taxon>Bacteria</taxon>
        <taxon>Pseudomonadati</taxon>
        <taxon>Calditrichota</taxon>
        <taxon>Calditrichia</taxon>
        <taxon>Calditrichales</taxon>
        <taxon>Calditrichaceae</taxon>
        <taxon>Caldithrix</taxon>
    </lineage>
</organism>
<evidence type="ECO:0000313" key="1">
    <source>
        <dbReference type="EMBL" id="HED09998.1"/>
    </source>
</evidence>
<dbReference type="Gene3D" id="3.90.10.10">
    <property type="entry name" value="Cytochrome C3"/>
    <property type="match status" value="1"/>
</dbReference>